<evidence type="ECO:0000256" key="1">
    <source>
        <dbReference type="SAM" id="MobiDB-lite"/>
    </source>
</evidence>
<dbReference type="OrthoDB" id="1721092at2759"/>
<protein>
    <submittedName>
        <fullName evidence="2">Uncharacterized protein</fullName>
    </submittedName>
</protein>
<sequence length="271" mass="30308">MKQIVAGGGGRLRSPTEEEAEVAEILLTLPKIIEISEFLRRRRLTWGSTKKRSVLDSKEESSPSPEKVTAVEAGESPSTPLCFLPSGSGSDGSDKRKPPSSVKKNFKRKATDDLMENYCKMQQEKEILLKETKAMKTLHQELTSANLELKAIIQKVNYSRNIIDHQSYHQQNAIFVPPTPQRCQQLMVSSSGNSHSGGNFGLFNQIDPRVKIHGETFDFLASSQPLDQSKYCVMDNDPRVRTAAAARKMRMLRMKENKKALLALKLSSRGC</sequence>
<dbReference type="Proteomes" id="UP000326396">
    <property type="component" value="Linkage Group LG8"/>
</dbReference>
<dbReference type="AlphaFoldDB" id="A0A5N6LSJ6"/>
<evidence type="ECO:0000313" key="3">
    <source>
        <dbReference type="Proteomes" id="UP000326396"/>
    </source>
</evidence>
<reference evidence="2 3" key="1">
    <citation type="submission" date="2019-05" db="EMBL/GenBank/DDBJ databases">
        <title>Mikania micrantha, genome provides insights into the molecular mechanism of rapid growth.</title>
        <authorList>
            <person name="Liu B."/>
        </authorList>
    </citation>
    <scope>NUCLEOTIDE SEQUENCE [LARGE SCALE GENOMIC DNA]</scope>
    <source>
        <strain evidence="2">NLD-2019</strain>
        <tissue evidence="2">Leaf</tissue>
    </source>
</reference>
<dbReference type="PANTHER" id="PTHR37614">
    <property type="entry name" value="OS02G0121400 PROTEIN"/>
    <property type="match status" value="1"/>
</dbReference>
<gene>
    <name evidence="2" type="ORF">E3N88_37943</name>
</gene>
<name>A0A5N6LSJ6_9ASTR</name>
<dbReference type="PANTHER" id="PTHR37614:SF2">
    <property type="entry name" value="OS02G0121400 PROTEIN"/>
    <property type="match status" value="1"/>
</dbReference>
<proteinExistence type="predicted"/>
<dbReference type="EMBL" id="SZYD01000018">
    <property type="protein sequence ID" value="KAD2804566.1"/>
    <property type="molecule type" value="Genomic_DNA"/>
</dbReference>
<accession>A0A5N6LSJ6</accession>
<feature type="region of interest" description="Disordered" evidence="1">
    <location>
        <begin position="49"/>
        <end position="108"/>
    </location>
</feature>
<evidence type="ECO:0000313" key="2">
    <source>
        <dbReference type="EMBL" id="KAD2804566.1"/>
    </source>
</evidence>
<keyword evidence="3" id="KW-1185">Reference proteome</keyword>
<organism evidence="2 3">
    <name type="scientific">Mikania micrantha</name>
    <name type="common">bitter vine</name>
    <dbReference type="NCBI Taxonomy" id="192012"/>
    <lineage>
        <taxon>Eukaryota</taxon>
        <taxon>Viridiplantae</taxon>
        <taxon>Streptophyta</taxon>
        <taxon>Embryophyta</taxon>
        <taxon>Tracheophyta</taxon>
        <taxon>Spermatophyta</taxon>
        <taxon>Magnoliopsida</taxon>
        <taxon>eudicotyledons</taxon>
        <taxon>Gunneridae</taxon>
        <taxon>Pentapetalae</taxon>
        <taxon>asterids</taxon>
        <taxon>campanulids</taxon>
        <taxon>Asterales</taxon>
        <taxon>Asteraceae</taxon>
        <taxon>Asteroideae</taxon>
        <taxon>Heliantheae alliance</taxon>
        <taxon>Eupatorieae</taxon>
        <taxon>Mikania</taxon>
    </lineage>
</organism>
<comment type="caution">
    <text evidence="2">The sequence shown here is derived from an EMBL/GenBank/DDBJ whole genome shotgun (WGS) entry which is preliminary data.</text>
</comment>